<feature type="domain" description="FAD dependent oxidoreductase" evidence="2">
    <location>
        <begin position="39"/>
        <end position="383"/>
    </location>
</feature>
<evidence type="ECO:0000313" key="3">
    <source>
        <dbReference type="EMBL" id="MDT0683468.1"/>
    </source>
</evidence>
<name>A0ABU3DIC7_9RHOB</name>
<dbReference type="PANTHER" id="PTHR13847:SF281">
    <property type="entry name" value="FAD DEPENDENT OXIDOREDUCTASE DOMAIN-CONTAINING PROTEIN"/>
    <property type="match status" value="1"/>
</dbReference>
<sequence>MSWLFANEPGGDYPESWYAATADLPEARPSLEGETRAEICVIGGGLTGLSAALHLAEAGRDVVLLEAAEPGFGASGRSGGQIGSGYNKDQLWLAKFLGEDAARQLWDLAEDAKALVRSLIERHAPEADYRPGIIHACRTEAEAEEERTYGALLARDYDYDRITPLDRAGIAAITGSPVHAGGSLDEGAGFCHPLRLTLGVARAAIAAGVRIHCRSAATRIAESRVETQGGAVTAERIVLACNGYQSGLSPELANRVLPINNFIAVTEPLGDRAPMTRPVAVADSRFVVNYWWQSGDGRLVYGGGENYGRRFPKDIASRVRANLARTYPDLEDVRFDHAWGGTLAVTATRLPFVRRLKAGLYTAGGYSGHGMALAPLSGRAIAQDILGEPAALEALSALPVPRLPGGRHLGPAITGLGLLAFALRDRTGL</sequence>
<dbReference type="Pfam" id="PF01266">
    <property type="entry name" value="DAO"/>
    <property type="match status" value="1"/>
</dbReference>
<dbReference type="Proteomes" id="UP001265259">
    <property type="component" value="Unassembled WGS sequence"/>
</dbReference>
<reference evidence="3 4" key="1">
    <citation type="submission" date="2023-09" db="EMBL/GenBank/DDBJ databases">
        <authorList>
            <person name="Rey-Velasco X."/>
        </authorList>
    </citation>
    <scope>NUCLEOTIDE SEQUENCE [LARGE SCALE GENOMIC DNA]</scope>
    <source>
        <strain evidence="3 4">F158</strain>
    </source>
</reference>
<dbReference type="EC" id="1.-.-.-" evidence="3"/>
<evidence type="ECO:0000259" key="2">
    <source>
        <dbReference type="Pfam" id="PF01266"/>
    </source>
</evidence>
<dbReference type="Gene3D" id="3.30.9.10">
    <property type="entry name" value="D-Amino Acid Oxidase, subunit A, domain 2"/>
    <property type="match status" value="1"/>
</dbReference>
<organism evidence="3 4">
    <name type="scientific">Tropicimonas omnivorans</name>
    <dbReference type="NCBI Taxonomy" id="3075590"/>
    <lineage>
        <taxon>Bacteria</taxon>
        <taxon>Pseudomonadati</taxon>
        <taxon>Pseudomonadota</taxon>
        <taxon>Alphaproteobacteria</taxon>
        <taxon>Rhodobacterales</taxon>
        <taxon>Roseobacteraceae</taxon>
        <taxon>Tropicimonas</taxon>
    </lineage>
</organism>
<dbReference type="Gene3D" id="3.50.50.60">
    <property type="entry name" value="FAD/NAD(P)-binding domain"/>
    <property type="match status" value="1"/>
</dbReference>
<evidence type="ECO:0000256" key="1">
    <source>
        <dbReference type="ARBA" id="ARBA00023002"/>
    </source>
</evidence>
<dbReference type="SUPFAM" id="SSF51971">
    <property type="entry name" value="Nucleotide-binding domain"/>
    <property type="match status" value="1"/>
</dbReference>
<keyword evidence="4" id="KW-1185">Reference proteome</keyword>
<dbReference type="EMBL" id="JAVRHL010000003">
    <property type="protein sequence ID" value="MDT0683468.1"/>
    <property type="molecule type" value="Genomic_DNA"/>
</dbReference>
<evidence type="ECO:0000313" key="4">
    <source>
        <dbReference type="Proteomes" id="UP001265259"/>
    </source>
</evidence>
<keyword evidence="1 3" id="KW-0560">Oxidoreductase</keyword>
<dbReference type="InterPro" id="IPR006076">
    <property type="entry name" value="FAD-dep_OxRdtase"/>
</dbReference>
<dbReference type="PANTHER" id="PTHR13847">
    <property type="entry name" value="SARCOSINE DEHYDROGENASE-RELATED"/>
    <property type="match status" value="1"/>
</dbReference>
<protein>
    <submittedName>
        <fullName evidence="3">FAD-binding oxidoreductase</fullName>
        <ecNumber evidence="3">1.-.-.-</ecNumber>
    </submittedName>
</protein>
<accession>A0ABU3DIC7</accession>
<gene>
    <name evidence="3" type="ORF">RM543_12295</name>
</gene>
<dbReference type="RefSeq" id="WP_311692047.1">
    <property type="nucleotide sequence ID" value="NZ_JAVRHL010000003.1"/>
</dbReference>
<proteinExistence type="predicted"/>
<dbReference type="GO" id="GO:0016491">
    <property type="term" value="F:oxidoreductase activity"/>
    <property type="evidence" value="ECO:0007669"/>
    <property type="project" value="UniProtKB-KW"/>
</dbReference>
<comment type="caution">
    <text evidence="3">The sequence shown here is derived from an EMBL/GenBank/DDBJ whole genome shotgun (WGS) entry which is preliminary data.</text>
</comment>
<dbReference type="InterPro" id="IPR036188">
    <property type="entry name" value="FAD/NAD-bd_sf"/>
</dbReference>